<evidence type="ECO:0000313" key="2">
    <source>
        <dbReference type="Proteomes" id="UP001249851"/>
    </source>
</evidence>
<protein>
    <submittedName>
        <fullName evidence="1">Uncharacterized protein</fullName>
    </submittedName>
</protein>
<organism evidence="1 2">
    <name type="scientific">Acropora cervicornis</name>
    <name type="common">Staghorn coral</name>
    <dbReference type="NCBI Taxonomy" id="6130"/>
    <lineage>
        <taxon>Eukaryota</taxon>
        <taxon>Metazoa</taxon>
        <taxon>Cnidaria</taxon>
        <taxon>Anthozoa</taxon>
        <taxon>Hexacorallia</taxon>
        <taxon>Scleractinia</taxon>
        <taxon>Astrocoeniina</taxon>
        <taxon>Acroporidae</taxon>
        <taxon>Acropora</taxon>
    </lineage>
</organism>
<dbReference type="PANTHER" id="PTHR31751:SF7">
    <property type="entry name" value="THAP-TYPE DOMAIN-CONTAINING PROTEIN"/>
    <property type="match status" value="1"/>
</dbReference>
<gene>
    <name evidence="1" type="ORF">P5673_027019</name>
</gene>
<dbReference type="AlphaFoldDB" id="A0AAD9UWC5"/>
<reference evidence="1" key="2">
    <citation type="journal article" date="2023" name="Science">
        <title>Genomic signatures of disease resistance in endangered staghorn corals.</title>
        <authorList>
            <person name="Vollmer S.V."/>
            <person name="Selwyn J.D."/>
            <person name="Despard B.A."/>
            <person name="Roesel C.L."/>
        </authorList>
    </citation>
    <scope>NUCLEOTIDE SEQUENCE</scope>
    <source>
        <strain evidence="1">K2</strain>
    </source>
</reference>
<proteinExistence type="predicted"/>
<keyword evidence="2" id="KW-1185">Reference proteome</keyword>
<dbReference type="EMBL" id="JARQWQ010000091">
    <property type="protein sequence ID" value="KAK2552005.1"/>
    <property type="molecule type" value="Genomic_DNA"/>
</dbReference>
<reference evidence="1" key="1">
    <citation type="journal article" date="2023" name="G3 (Bethesda)">
        <title>Whole genome assembly and annotation of the endangered Caribbean coral Acropora cervicornis.</title>
        <authorList>
            <person name="Selwyn J.D."/>
            <person name="Vollmer S.V."/>
        </authorList>
    </citation>
    <scope>NUCLEOTIDE SEQUENCE</scope>
    <source>
        <strain evidence="1">K2</strain>
    </source>
</reference>
<comment type="caution">
    <text evidence="1">The sequence shown here is derived from an EMBL/GenBank/DDBJ whole genome shotgun (WGS) entry which is preliminary data.</text>
</comment>
<feature type="non-terminal residue" evidence="1">
    <location>
        <position position="144"/>
    </location>
</feature>
<accession>A0AAD9UWC5</accession>
<evidence type="ECO:0000313" key="1">
    <source>
        <dbReference type="EMBL" id="KAK2552005.1"/>
    </source>
</evidence>
<sequence>MQRQTQPSITNDIHTLRPEITSTRSQEELVTLWFGIVIWILGRKMLGKECFIVCAANTLGLKLPVEEESIRKPLAKSSKAMAALRKIVLDPKWLSNLHFYVRFRHTAELENFNSMMTKYAPKRIAFEYPYFIMRIHLAAIDHNF</sequence>
<dbReference type="Proteomes" id="UP001249851">
    <property type="component" value="Unassembled WGS sequence"/>
</dbReference>
<name>A0AAD9UWC5_ACRCE</name>
<dbReference type="PANTHER" id="PTHR31751">
    <property type="entry name" value="SI:CH211-108C17.2-RELATED-RELATED"/>
    <property type="match status" value="1"/>
</dbReference>